<evidence type="ECO:0008006" key="3">
    <source>
        <dbReference type="Google" id="ProtNLM"/>
    </source>
</evidence>
<keyword evidence="2" id="KW-1185">Reference proteome</keyword>
<dbReference type="Proteomes" id="UP000001409">
    <property type="component" value="Chromosome"/>
</dbReference>
<protein>
    <recommendedName>
        <fullName evidence="3">SipW-cognate class signal peptide</fullName>
    </recommendedName>
</protein>
<dbReference type="EMBL" id="BA000035">
    <property type="protein sequence ID" value="BAC19442.1"/>
    <property type="molecule type" value="Genomic_DNA"/>
</dbReference>
<reference evidence="1 2" key="1">
    <citation type="journal article" date="2003" name="Genome Res.">
        <title>Comparative complete genome sequence analysis of the amino acid replacements responsible for the thermostability of Corynebacterium efficiens.</title>
        <authorList>
            <person name="Nishio Y."/>
            <person name="Nakamura Y."/>
            <person name="Kawarabayasi Y."/>
            <person name="Usuda Y."/>
            <person name="Kimura E."/>
            <person name="Sugimoto S."/>
            <person name="Matsui K."/>
            <person name="Yamagishi A."/>
            <person name="Kikuchi H."/>
            <person name="Ikeo K."/>
            <person name="Gojobori T."/>
        </authorList>
    </citation>
    <scope>NUCLEOTIDE SEQUENCE [LARGE SCALE GENOMIC DNA]</scope>
    <source>
        <strain evidence="2">DSM 44549 / YS-314 / AJ 12310 / JCM 11189 / NBRC 100395</strain>
    </source>
</reference>
<evidence type="ECO:0000313" key="2">
    <source>
        <dbReference type="Proteomes" id="UP000001409"/>
    </source>
</evidence>
<evidence type="ECO:0000313" key="1">
    <source>
        <dbReference type="EMBL" id="BAC19442.1"/>
    </source>
</evidence>
<dbReference type="HOGENOM" id="CLU_1376152_0_0_11"/>
<dbReference type="InterPro" id="IPR023833">
    <property type="entry name" value="Signal_pept_SipW-depend-type"/>
</dbReference>
<dbReference type="STRING" id="196164.gene:10743079"/>
<dbReference type="NCBIfam" id="TIGR04088">
    <property type="entry name" value="cognate_SipW"/>
    <property type="match status" value="1"/>
</dbReference>
<dbReference type="AlphaFoldDB" id="Q8FM75"/>
<proteinExistence type="predicted"/>
<organism evidence="1 2">
    <name type="scientific">Corynebacterium efficiens (strain DSM 44549 / YS-314 / AJ 12310 / JCM 11189 / NBRC 100395)</name>
    <dbReference type="NCBI Taxonomy" id="196164"/>
    <lineage>
        <taxon>Bacteria</taxon>
        <taxon>Bacillati</taxon>
        <taxon>Actinomycetota</taxon>
        <taxon>Actinomycetes</taxon>
        <taxon>Mycobacteriales</taxon>
        <taxon>Corynebacteriaceae</taxon>
        <taxon>Corynebacterium</taxon>
    </lineage>
</organism>
<name>Q8FM75_COREF</name>
<sequence length="198" mass="20370">MAQKRQLRAVLASAVVLGLGAVTTLALWSDSDTIFGTFTSTGFAVESATAPDGEFREQDGSGGTGEAVVLNFGIPFGGLTPGEPVETELWFRMATATSGEVRVLAPTVEQADLNEYLDIAVATGACSIHGQVLQSGALGQLTPSVQTLKLPPGDESGPGAAQALCIEATLRDTADLGVGNYSTGAVEWNFHVTERGVG</sequence>
<dbReference type="RefSeq" id="WP_011076018.1">
    <property type="nucleotide sequence ID" value="NC_004369.1"/>
</dbReference>
<dbReference type="KEGG" id="cef:CE2632"/>
<accession>Q8FM75</accession>